<dbReference type="RefSeq" id="WP_097527045.1">
    <property type="nucleotide sequence ID" value="NZ_LODU01000003.1"/>
</dbReference>
<evidence type="ECO:0000313" key="3">
    <source>
        <dbReference type="EMBL" id="POH35327.1"/>
    </source>
</evidence>
<dbReference type="SUPFAM" id="SSF69118">
    <property type="entry name" value="AhpD-like"/>
    <property type="match status" value="2"/>
</dbReference>
<feature type="region of interest" description="Disordered" evidence="1">
    <location>
        <begin position="142"/>
        <end position="163"/>
    </location>
</feature>
<comment type="caution">
    <text evidence="3">The sequence shown here is derived from an EMBL/GenBank/DDBJ whole genome shotgun (WGS) entry which is preliminary data.</text>
</comment>
<dbReference type="Gene3D" id="1.20.1290.10">
    <property type="entry name" value="AhpD-like"/>
    <property type="match status" value="1"/>
</dbReference>
<evidence type="ECO:0000256" key="1">
    <source>
        <dbReference type="SAM" id="MobiDB-lite"/>
    </source>
</evidence>
<dbReference type="InterPro" id="IPR003779">
    <property type="entry name" value="CMD-like"/>
</dbReference>
<protein>
    <recommendedName>
        <fullName evidence="2">Carboxymuconolactone decarboxylase-like domain-containing protein</fullName>
    </recommendedName>
</protein>
<dbReference type="InterPro" id="IPR052512">
    <property type="entry name" value="4CMD/NDH-1_regulator"/>
</dbReference>
<dbReference type="Proteomes" id="UP000237511">
    <property type="component" value="Unassembled WGS sequence"/>
</dbReference>
<reference evidence="3 4" key="1">
    <citation type="journal article" date="2014" name="Syst. Appl. Microbiol.">
        <title>Microsymbionts of Phaseolus vulgaris in acid and alkaline soils of Mexico.</title>
        <authorList>
            <person name="Verastegui-Valdes M.M."/>
            <person name="Zhang Y.J."/>
            <person name="Rivera-Orduna F.N."/>
            <person name="Cheng H.P."/>
            <person name="Sui X.H."/>
            <person name="Wang E.T."/>
        </authorList>
    </citation>
    <scope>NUCLEOTIDE SEQUENCE [LARGE SCALE GENOMIC DNA]</scope>
    <source>
        <strain evidence="3 4">FG01</strain>
    </source>
</reference>
<dbReference type="Pfam" id="PF02627">
    <property type="entry name" value="CMD"/>
    <property type="match status" value="1"/>
</dbReference>
<gene>
    <name evidence="3" type="ORF">ATY31_02325</name>
</gene>
<proteinExistence type="predicted"/>
<dbReference type="PANTHER" id="PTHR33570:SF2">
    <property type="entry name" value="CARBOXYMUCONOLACTONE DECARBOXYLASE-LIKE DOMAIN-CONTAINING PROTEIN"/>
    <property type="match status" value="1"/>
</dbReference>
<evidence type="ECO:0000313" key="4">
    <source>
        <dbReference type="Proteomes" id="UP000237511"/>
    </source>
</evidence>
<organism evidence="3 4">
    <name type="scientific">Sinorhizobium americanum</name>
    <dbReference type="NCBI Taxonomy" id="194963"/>
    <lineage>
        <taxon>Bacteria</taxon>
        <taxon>Pseudomonadati</taxon>
        <taxon>Pseudomonadota</taxon>
        <taxon>Alphaproteobacteria</taxon>
        <taxon>Hyphomicrobiales</taxon>
        <taxon>Rhizobiaceae</taxon>
        <taxon>Sinorhizobium/Ensifer group</taxon>
        <taxon>Sinorhizobium</taxon>
    </lineage>
</organism>
<sequence length="297" mass="33586">MPINTLNFDGEGSIEEMLSIVERLQPGIRTRFESRRQTDAAFAEASLRYSARLFGRPTLDVRTRLLVMTGQFTMSRRHSRLRETIIAACEQKLDLREVLEVILQCSIYGGESIVDEPLAMFTEELKARGLFEEVAARGLRTGQRESERSLEAERATWHPEDSADPRADELMAKYGWPGISIALVLRPRHTLNNATFIGGLDEGFAEAFYDFGYSDMYGRQILDHKTRLLCMVGNTLAIGEIVQTRHHMRTAIKQGASPREVLEVLFQSVVVVGHPNIVPERFRDLVKIVEEETGSGF</sequence>
<evidence type="ECO:0000259" key="2">
    <source>
        <dbReference type="Pfam" id="PF02627"/>
    </source>
</evidence>
<dbReference type="InterPro" id="IPR029032">
    <property type="entry name" value="AhpD-like"/>
</dbReference>
<feature type="domain" description="Carboxymuconolactone decarboxylase-like" evidence="2">
    <location>
        <begin position="204"/>
        <end position="277"/>
    </location>
</feature>
<dbReference type="AlphaFoldDB" id="A0A2S3YUN8"/>
<accession>A0A2S3YUN8</accession>
<dbReference type="EMBL" id="LODU01000003">
    <property type="protein sequence ID" value="POH35327.1"/>
    <property type="molecule type" value="Genomic_DNA"/>
</dbReference>
<dbReference type="GO" id="GO:0051920">
    <property type="term" value="F:peroxiredoxin activity"/>
    <property type="evidence" value="ECO:0007669"/>
    <property type="project" value="InterPro"/>
</dbReference>
<dbReference type="PANTHER" id="PTHR33570">
    <property type="entry name" value="4-CARBOXYMUCONOLACTONE DECARBOXYLASE FAMILY PROTEIN"/>
    <property type="match status" value="1"/>
</dbReference>
<name>A0A2S3YUN8_9HYPH</name>